<dbReference type="PANTHER" id="PTHR11806">
    <property type="entry name" value="GLUCOSE INHIBITED DIVISION PROTEIN A"/>
    <property type="match status" value="1"/>
</dbReference>
<dbReference type="InterPro" id="IPR036188">
    <property type="entry name" value="FAD/NAD-bd_sf"/>
</dbReference>
<evidence type="ECO:0000256" key="3">
    <source>
        <dbReference type="ARBA" id="ARBA00022630"/>
    </source>
</evidence>
<feature type="domain" description="tRNA uridine 5-carboxymethylaminomethyl modification enzyme C-terminal subdomain" evidence="7">
    <location>
        <begin position="552"/>
        <end position="624"/>
    </location>
</feature>
<comment type="function">
    <text evidence="6">Component of the MSS1-MTO1 complex that catalyzes the 5-carboxymethylaminomethyluridine (cmnm(5)U) modification at the 34th wobble position (U34) of mitochondrial tRNAs.</text>
</comment>
<dbReference type="SMART" id="SM01228">
    <property type="entry name" value="GIDA_assoc_3"/>
    <property type="match status" value="1"/>
</dbReference>
<evidence type="ECO:0000313" key="8">
    <source>
        <dbReference type="EMBL" id="ODV91469.1"/>
    </source>
</evidence>
<name>A0A1E4TIB1_9ASCO</name>
<dbReference type="InterPro" id="IPR047001">
    <property type="entry name" value="MnmG_C_subdom"/>
</dbReference>
<sequence>MGEPADVVVIGGGHAGCEASAASARSGAKTALVTPKIDGIGTCSCNPSFGGIGKGTLVREVDALDGLAARIIDKAGVHFRVLNRSQGPAVRGPRAQIDRSLYKKHMQNEIMNYKNLTVLEDSVKDIIIDDSHTGSAVCSGTVCGVVLESGKIVPTSQVVITTGTFLSGEIHIGQTVYPAGRIGEPATFGISDTLKQAGFRLGRLKTGTPPRLDKNTIDFSNLEKQPGDMPPTAMSFMNDKPDVKSQLTCYKTFTTTKSHQIIRENMHKSIHIRETVNGPRYCPSIESKIIRFPDKQSHILWLEPEGFDSNVIYPNGISTTLPEENQLELLRSIPGLENVTMLQPGYGVEYDYIDPRDLRYSLESKLVNGLFFAGQINGTTGYEEAAAQGIIAGANAGLAALGKDPLILTRRDAYIGILIDDLITKGVTEPYRMFTSRSEYRLSVRADNASYRLTERARDCGIVRDERWTYFSNKKQQLSEARQLLLNMSMSPNKWEAEYGIKMNNDGKIRNGMEIMRFEDANGTNIHKELAEKIPELAKYSDDIMEQIYIEAKYSVYLDREAKMAENFSAQENLQLPIDFDYSSLGTAMCNEAKDALNTLRPETLGQARRLQGVNPSAWMILYQLVKNGGMSKTKKYNGFDLQRKTDTSATL</sequence>
<gene>
    <name evidence="8" type="ORF">CANCADRAFT_39</name>
</gene>
<comment type="similarity">
    <text evidence="2">Belongs to the MnmG family.</text>
</comment>
<dbReference type="InterPro" id="IPR020595">
    <property type="entry name" value="MnmG-rel_CS"/>
</dbReference>
<dbReference type="Gene3D" id="1.10.150.570">
    <property type="entry name" value="GidA associated domain, C-terminal subdomain"/>
    <property type="match status" value="1"/>
</dbReference>
<keyword evidence="4" id="KW-0819">tRNA processing</keyword>
<comment type="cofactor">
    <cofactor evidence="1">
        <name>FAD</name>
        <dbReference type="ChEBI" id="CHEBI:57692"/>
    </cofactor>
</comment>
<dbReference type="InterPro" id="IPR004416">
    <property type="entry name" value="MnmG"/>
</dbReference>
<evidence type="ECO:0000256" key="4">
    <source>
        <dbReference type="ARBA" id="ARBA00022694"/>
    </source>
</evidence>
<dbReference type="Gene3D" id="3.50.50.60">
    <property type="entry name" value="FAD/NAD(P)-binding domain"/>
    <property type="match status" value="2"/>
</dbReference>
<keyword evidence="5" id="KW-0274">FAD</keyword>
<evidence type="ECO:0000256" key="5">
    <source>
        <dbReference type="ARBA" id="ARBA00022827"/>
    </source>
</evidence>
<dbReference type="InterPro" id="IPR026904">
    <property type="entry name" value="MnmG_C"/>
</dbReference>
<protein>
    <recommendedName>
        <fullName evidence="7">tRNA uridine 5-carboxymethylaminomethyl modification enzyme C-terminal subdomain domain-containing protein</fullName>
    </recommendedName>
</protein>
<evidence type="ECO:0000256" key="6">
    <source>
        <dbReference type="ARBA" id="ARBA00054993"/>
    </source>
</evidence>
<dbReference type="FunFam" id="3.50.50.60:FF:000002">
    <property type="entry name" value="tRNA uridine 5-carboxymethylaminomethyl modification enzyme MnmG"/>
    <property type="match status" value="1"/>
</dbReference>
<dbReference type="GO" id="GO:0050660">
    <property type="term" value="F:flavin adenine dinucleotide binding"/>
    <property type="evidence" value="ECO:0007669"/>
    <property type="project" value="InterPro"/>
</dbReference>
<dbReference type="HAMAP" id="MF_00129">
    <property type="entry name" value="MnmG_GidA"/>
    <property type="match status" value="1"/>
</dbReference>
<evidence type="ECO:0000259" key="7">
    <source>
        <dbReference type="SMART" id="SM01228"/>
    </source>
</evidence>
<dbReference type="SUPFAM" id="SSF51905">
    <property type="entry name" value="FAD/NAD(P)-binding domain"/>
    <property type="match status" value="1"/>
</dbReference>
<reference evidence="9" key="1">
    <citation type="submission" date="2016-02" db="EMBL/GenBank/DDBJ databases">
        <title>Comparative genomics of biotechnologically important yeasts.</title>
        <authorList>
            <consortium name="DOE Joint Genome Institute"/>
            <person name="Riley R."/>
            <person name="Haridas S."/>
            <person name="Wolfe K.H."/>
            <person name="Lopes M.R."/>
            <person name="Hittinger C.T."/>
            <person name="Goker M."/>
            <person name="Salamov A."/>
            <person name="Wisecaver J."/>
            <person name="Long T.M."/>
            <person name="Aerts A.L."/>
            <person name="Barry K."/>
            <person name="Choi C."/>
            <person name="Clum A."/>
            <person name="Coughlan A.Y."/>
            <person name="Deshpande S."/>
            <person name="Douglass A.P."/>
            <person name="Hanson S.J."/>
            <person name="Klenk H.-P."/>
            <person name="Labutti K."/>
            <person name="Lapidus A."/>
            <person name="Lindquist E."/>
            <person name="Lipzen A."/>
            <person name="Meier-Kolthoff J.P."/>
            <person name="Ohm R.A."/>
            <person name="Otillar R.P."/>
            <person name="Pangilinan J."/>
            <person name="Peng Y."/>
            <person name="Rokas A."/>
            <person name="Rosa C.A."/>
            <person name="Scheuner C."/>
            <person name="Sibirny A.A."/>
            <person name="Slot J.C."/>
            <person name="Stielow J.B."/>
            <person name="Sun H."/>
            <person name="Kurtzman C.P."/>
            <person name="Blackwell M."/>
            <person name="Jeffries T.W."/>
            <person name="Grigoriev I.V."/>
        </authorList>
    </citation>
    <scope>NUCLEOTIDE SEQUENCE [LARGE SCALE GENOMIC DNA]</scope>
    <source>
        <strain evidence="9">NRRL Y-17796</strain>
    </source>
</reference>
<dbReference type="GO" id="GO:0005739">
    <property type="term" value="C:mitochondrion"/>
    <property type="evidence" value="ECO:0007669"/>
    <property type="project" value="EnsemblFungi"/>
</dbReference>
<dbReference type="InterPro" id="IPR002218">
    <property type="entry name" value="MnmG-rel"/>
</dbReference>
<organism evidence="8 9">
    <name type="scientific">Tortispora caseinolytica NRRL Y-17796</name>
    <dbReference type="NCBI Taxonomy" id="767744"/>
    <lineage>
        <taxon>Eukaryota</taxon>
        <taxon>Fungi</taxon>
        <taxon>Dikarya</taxon>
        <taxon>Ascomycota</taxon>
        <taxon>Saccharomycotina</taxon>
        <taxon>Trigonopsidomycetes</taxon>
        <taxon>Trigonopsidales</taxon>
        <taxon>Trigonopsidaceae</taxon>
        <taxon>Tortispora</taxon>
    </lineage>
</organism>
<dbReference type="InterPro" id="IPR044920">
    <property type="entry name" value="MnmG_C_subdom_sf"/>
</dbReference>
<proteinExistence type="inferred from homology"/>
<dbReference type="Gene3D" id="1.10.10.1800">
    <property type="entry name" value="tRNA uridine 5-carboxymethylaminomethyl modification enzyme MnmG/GidA"/>
    <property type="match status" value="1"/>
</dbReference>
<dbReference type="PROSITE" id="PS01280">
    <property type="entry name" value="GIDA_1"/>
    <property type="match status" value="1"/>
</dbReference>
<keyword evidence="9" id="KW-1185">Reference proteome</keyword>
<dbReference type="EMBL" id="KV453841">
    <property type="protein sequence ID" value="ODV91469.1"/>
    <property type="molecule type" value="Genomic_DNA"/>
</dbReference>
<evidence type="ECO:0000256" key="2">
    <source>
        <dbReference type="ARBA" id="ARBA00007653"/>
    </source>
</evidence>
<dbReference type="InterPro" id="IPR049312">
    <property type="entry name" value="GIDA_C_N"/>
</dbReference>
<dbReference type="GO" id="GO:0070899">
    <property type="term" value="P:mitochondrial tRNA wobble uridine modification"/>
    <property type="evidence" value="ECO:0007669"/>
    <property type="project" value="EnsemblFungi"/>
</dbReference>
<dbReference type="InterPro" id="IPR040131">
    <property type="entry name" value="MnmG_N"/>
</dbReference>
<dbReference type="FunFam" id="3.50.50.60:FF:000145">
    <property type="entry name" value="tRNA uridine 5-carboxymethylaminomethyl modification enzyme"/>
    <property type="match status" value="1"/>
</dbReference>
<dbReference type="NCBIfam" id="TIGR00136">
    <property type="entry name" value="mnmG_gidA"/>
    <property type="match status" value="1"/>
</dbReference>
<dbReference type="OrthoDB" id="3329at2759"/>
<accession>A0A1E4TIB1</accession>
<dbReference type="GO" id="GO:0030488">
    <property type="term" value="P:tRNA methylation"/>
    <property type="evidence" value="ECO:0007669"/>
    <property type="project" value="TreeGrafter"/>
</dbReference>
<dbReference type="Pfam" id="PF01134">
    <property type="entry name" value="GIDA"/>
    <property type="match status" value="1"/>
</dbReference>
<dbReference type="Proteomes" id="UP000095023">
    <property type="component" value="Unassembled WGS sequence"/>
</dbReference>
<dbReference type="Pfam" id="PF21680">
    <property type="entry name" value="GIDA_C_1st"/>
    <property type="match status" value="1"/>
</dbReference>
<evidence type="ECO:0000313" key="9">
    <source>
        <dbReference type="Proteomes" id="UP000095023"/>
    </source>
</evidence>
<dbReference type="PROSITE" id="PS01281">
    <property type="entry name" value="GIDA_2"/>
    <property type="match status" value="1"/>
</dbReference>
<evidence type="ECO:0000256" key="1">
    <source>
        <dbReference type="ARBA" id="ARBA00001974"/>
    </source>
</evidence>
<keyword evidence="3" id="KW-0285">Flavoprotein</keyword>
<dbReference type="Pfam" id="PF13932">
    <property type="entry name" value="SAM_GIDA_C"/>
    <property type="match status" value="1"/>
</dbReference>
<dbReference type="PANTHER" id="PTHR11806:SF0">
    <property type="entry name" value="PROTEIN MTO1 HOMOLOG, MITOCHONDRIAL"/>
    <property type="match status" value="1"/>
</dbReference>
<dbReference type="AlphaFoldDB" id="A0A1E4TIB1"/>